<evidence type="ECO:0000256" key="4">
    <source>
        <dbReference type="ARBA" id="ARBA00005161"/>
    </source>
</evidence>
<evidence type="ECO:0000256" key="14">
    <source>
        <dbReference type="ARBA" id="ARBA00048639"/>
    </source>
</evidence>
<evidence type="ECO:0000256" key="7">
    <source>
        <dbReference type="ARBA" id="ARBA00017599"/>
    </source>
</evidence>
<feature type="domain" description="Dihydroorotate dehydrogenase catalytic" evidence="15">
    <location>
        <begin position="18"/>
        <end position="317"/>
    </location>
</feature>
<keyword evidence="11" id="KW-0560">Oxidoreductase</keyword>
<comment type="caution">
    <text evidence="16">The sequence shown here is derived from an EMBL/GenBank/DDBJ whole genome shotgun (WGS) entry which is preliminary data.</text>
</comment>
<comment type="cofactor">
    <cofactor evidence="1">
        <name>FMN</name>
        <dbReference type="ChEBI" id="CHEBI:58210"/>
    </cofactor>
</comment>
<keyword evidence="12" id="KW-0472">Membrane</keyword>
<dbReference type="NCBIfam" id="NF003645">
    <property type="entry name" value="PRK05286.1-2"/>
    <property type="match status" value="1"/>
</dbReference>
<evidence type="ECO:0000256" key="5">
    <source>
        <dbReference type="ARBA" id="ARBA00005359"/>
    </source>
</evidence>
<dbReference type="PaxDb" id="67767-A0A0J7L0S6"/>
<name>A0A0J7L0S6_LASNI</name>
<gene>
    <name evidence="16" type="ORF">RF55_3529</name>
</gene>
<dbReference type="CDD" id="cd04738">
    <property type="entry name" value="DHOD_2_like"/>
    <property type="match status" value="1"/>
</dbReference>
<keyword evidence="9" id="KW-0288">FMN</keyword>
<dbReference type="InterPro" id="IPR005720">
    <property type="entry name" value="Dihydroorotate_DH_cat"/>
</dbReference>
<evidence type="ECO:0000313" key="17">
    <source>
        <dbReference type="Proteomes" id="UP000036403"/>
    </source>
</evidence>
<proteinExistence type="inferred from homology"/>
<dbReference type="PIRSF" id="PIRSF000164">
    <property type="entry name" value="DHO_oxidase"/>
    <property type="match status" value="1"/>
</dbReference>
<comment type="subcellular location">
    <subcellularLocation>
        <location evidence="3">Membrane</location>
    </subcellularLocation>
</comment>
<dbReference type="GO" id="GO:0106430">
    <property type="term" value="F:dihydroorotate dehydrogenase (quinone) activity"/>
    <property type="evidence" value="ECO:0007669"/>
    <property type="project" value="UniProtKB-EC"/>
</dbReference>
<dbReference type="SUPFAM" id="SSF51395">
    <property type="entry name" value="FMN-linked oxidoreductases"/>
    <property type="match status" value="1"/>
</dbReference>
<evidence type="ECO:0000256" key="1">
    <source>
        <dbReference type="ARBA" id="ARBA00001917"/>
    </source>
</evidence>
<accession>A0A0J7L0S6</accession>
<reference evidence="16 17" key="1">
    <citation type="submission" date="2015-04" db="EMBL/GenBank/DDBJ databases">
        <title>Lasius niger genome sequencing.</title>
        <authorList>
            <person name="Konorov E.A."/>
            <person name="Nikitin M.A."/>
            <person name="Kirill M.V."/>
            <person name="Chang P."/>
        </authorList>
    </citation>
    <scope>NUCLEOTIDE SEQUENCE [LARGE SCALE GENOMIC DNA]</scope>
    <source>
        <tissue evidence="16">Whole</tissue>
    </source>
</reference>
<evidence type="ECO:0000259" key="15">
    <source>
        <dbReference type="Pfam" id="PF01180"/>
    </source>
</evidence>
<dbReference type="OrthoDB" id="14784at2759"/>
<dbReference type="NCBIfam" id="TIGR01036">
    <property type="entry name" value="pyrD_sub2"/>
    <property type="match status" value="1"/>
</dbReference>
<comment type="function">
    <text evidence="2">Catalyzes the conversion of dihydroorotate to orotate with quinone as electron acceptor.</text>
</comment>
<evidence type="ECO:0000256" key="2">
    <source>
        <dbReference type="ARBA" id="ARBA00003125"/>
    </source>
</evidence>
<evidence type="ECO:0000256" key="13">
    <source>
        <dbReference type="ARBA" id="ARBA00031623"/>
    </source>
</evidence>
<sequence>MGQKFWKYLPRKKDNPRLNVNVMGIPFANPIGMAAGFDKNAKGIHGLNCLGFGFVEAGTVTPRQQPGNPRPRLFRLDKDRAVINRMGFNSPGEIVFEKNLKKALPSQKRQAAFPELPFGFPLGINIGINKLDAEPLTDYPALVERFSPYASYIAINLSSPNTPGLRDLQNVDFLEKLLTEVNHVNHKKLPIFIKLAPDLEDEAFSPLLELCIKLGATGLILTNTTKSRAFDLQSKHLNEEGGLSGAPLQKRSLEVLKLVARLNKGRLILISSGGIETGAEILNRLKHGADLVQIYSAFIYEGTPLLAKLKRELLSAMDQAKIENLSDIRTLFPLDKS</sequence>
<evidence type="ECO:0000313" key="16">
    <source>
        <dbReference type="EMBL" id="KMQ96193.1"/>
    </source>
</evidence>
<dbReference type="NCBIfam" id="NF003652">
    <property type="entry name" value="PRK05286.2-5"/>
    <property type="match status" value="1"/>
</dbReference>
<dbReference type="GO" id="GO:0005737">
    <property type="term" value="C:cytoplasm"/>
    <property type="evidence" value="ECO:0007669"/>
    <property type="project" value="InterPro"/>
</dbReference>
<comment type="pathway">
    <text evidence="4">Pyrimidine metabolism; UMP biosynthesis via de novo pathway; orotate from (S)-dihydroorotate (quinone route): step 1/1.</text>
</comment>
<protein>
    <recommendedName>
        <fullName evidence="7">Dihydroorotate dehydrogenase (quinone), mitochondrial</fullName>
        <ecNumber evidence="6">1.3.5.2</ecNumber>
    </recommendedName>
    <alternativeName>
        <fullName evidence="13">Dihydroorotate oxidase</fullName>
    </alternativeName>
</protein>
<dbReference type="InterPro" id="IPR050074">
    <property type="entry name" value="DHO_dehydrogenase"/>
</dbReference>
<evidence type="ECO:0000256" key="3">
    <source>
        <dbReference type="ARBA" id="ARBA00004370"/>
    </source>
</evidence>
<keyword evidence="8" id="KW-0285">Flavoprotein</keyword>
<comment type="catalytic activity">
    <reaction evidence="14">
        <text>(S)-dihydroorotate + a quinone = orotate + a quinol</text>
        <dbReference type="Rhea" id="RHEA:30187"/>
        <dbReference type="ChEBI" id="CHEBI:24646"/>
        <dbReference type="ChEBI" id="CHEBI:30839"/>
        <dbReference type="ChEBI" id="CHEBI:30864"/>
        <dbReference type="ChEBI" id="CHEBI:132124"/>
        <dbReference type="EC" id="1.3.5.2"/>
    </reaction>
</comment>
<dbReference type="Proteomes" id="UP000036403">
    <property type="component" value="Unassembled WGS sequence"/>
</dbReference>
<dbReference type="UniPathway" id="UPA00070">
    <property type="reaction ID" value="UER00946"/>
</dbReference>
<dbReference type="PANTHER" id="PTHR48109">
    <property type="entry name" value="DIHYDROOROTATE DEHYDROGENASE (QUINONE), MITOCHONDRIAL-RELATED"/>
    <property type="match status" value="1"/>
</dbReference>
<evidence type="ECO:0000256" key="12">
    <source>
        <dbReference type="ARBA" id="ARBA00023136"/>
    </source>
</evidence>
<evidence type="ECO:0000256" key="10">
    <source>
        <dbReference type="ARBA" id="ARBA00022975"/>
    </source>
</evidence>
<dbReference type="Gene3D" id="3.20.20.70">
    <property type="entry name" value="Aldolase class I"/>
    <property type="match status" value="1"/>
</dbReference>
<evidence type="ECO:0000256" key="9">
    <source>
        <dbReference type="ARBA" id="ARBA00022643"/>
    </source>
</evidence>
<dbReference type="PROSITE" id="PS00911">
    <property type="entry name" value="DHODEHASE_1"/>
    <property type="match status" value="1"/>
</dbReference>
<dbReference type="STRING" id="67767.A0A0J7L0S6"/>
<dbReference type="GO" id="GO:0006207">
    <property type="term" value="P:'de novo' pyrimidine nucleobase biosynthetic process"/>
    <property type="evidence" value="ECO:0007669"/>
    <property type="project" value="InterPro"/>
</dbReference>
<dbReference type="AlphaFoldDB" id="A0A0J7L0S6"/>
<evidence type="ECO:0000256" key="8">
    <source>
        <dbReference type="ARBA" id="ARBA00022630"/>
    </source>
</evidence>
<dbReference type="EMBL" id="LBMM01001500">
    <property type="protein sequence ID" value="KMQ96193.1"/>
    <property type="molecule type" value="Genomic_DNA"/>
</dbReference>
<keyword evidence="10" id="KW-0665">Pyrimidine biosynthesis</keyword>
<dbReference type="InterPro" id="IPR013785">
    <property type="entry name" value="Aldolase_TIM"/>
</dbReference>
<comment type="similarity">
    <text evidence="5">Belongs to the dihydroorotate dehydrogenase family. Type 2 subfamily.</text>
</comment>
<dbReference type="Pfam" id="PF01180">
    <property type="entry name" value="DHO_dh"/>
    <property type="match status" value="1"/>
</dbReference>
<keyword evidence="17" id="KW-1185">Reference proteome</keyword>
<organism evidence="16 17">
    <name type="scientific">Lasius niger</name>
    <name type="common">Black garden ant</name>
    <dbReference type="NCBI Taxonomy" id="67767"/>
    <lineage>
        <taxon>Eukaryota</taxon>
        <taxon>Metazoa</taxon>
        <taxon>Ecdysozoa</taxon>
        <taxon>Arthropoda</taxon>
        <taxon>Hexapoda</taxon>
        <taxon>Insecta</taxon>
        <taxon>Pterygota</taxon>
        <taxon>Neoptera</taxon>
        <taxon>Endopterygota</taxon>
        <taxon>Hymenoptera</taxon>
        <taxon>Apocrita</taxon>
        <taxon>Aculeata</taxon>
        <taxon>Formicoidea</taxon>
        <taxon>Formicidae</taxon>
        <taxon>Formicinae</taxon>
        <taxon>Lasius</taxon>
        <taxon>Lasius</taxon>
    </lineage>
</organism>
<dbReference type="GO" id="GO:0044205">
    <property type="term" value="P:'de novo' UMP biosynthetic process"/>
    <property type="evidence" value="ECO:0007669"/>
    <property type="project" value="UniProtKB-UniPathway"/>
</dbReference>
<dbReference type="InterPro" id="IPR005719">
    <property type="entry name" value="Dihydroorotate_DH_2"/>
</dbReference>
<dbReference type="GO" id="GO:0016020">
    <property type="term" value="C:membrane"/>
    <property type="evidence" value="ECO:0007669"/>
    <property type="project" value="UniProtKB-SubCell"/>
</dbReference>
<evidence type="ECO:0000256" key="11">
    <source>
        <dbReference type="ARBA" id="ARBA00023002"/>
    </source>
</evidence>
<evidence type="ECO:0000256" key="6">
    <source>
        <dbReference type="ARBA" id="ARBA00012791"/>
    </source>
</evidence>
<dbReference type="EC" id="1.3.5.2" evidence="6"/>
<dbReference type="InterPro" id="IPR001295">
    <property type="entry name" value="Dihydroorotate_DH_CS"/>
</dbReference>
<dbReference type="InterPro" id="IPR012135">
    <property type="entry name" value="Dihydroorotate_DH_1_2"/>
</dbReference>
<dbReference type="PANTHER" id="PTHR48109:SF4">
    <property type="entry name" value="DIHYDROOROTATE DEHYDROGENASE (QUINONE), MITOCHONDRIAL"/>
    <property type="match status" value="1"/>
</dbReference>